<dbReference type="EMBL" id="JAUFQC010000027">
    <property type="protein sequence ID" value="MDN3612162.1"/>
    <property type="molecule type" value="Genomic_DNA"/>
</dbReference>
<proteinExistence type="predicted"/>
<organism evidence="1 2">
    <name type="scientific">Vibrio ostreicida</name>
    <dbReference type="NCBI Taxonomy" id="526588"/>
    <lineage>
        <taxon>Bacteria</taxon>
        <taxon>Pseudomonadati</taxon>
        <taxon>Pseudomonadota</taxon>
        <taxon>Gammaproteobacteria</taxon>
        <taxon>Vibrionales</taxon>
        <taxon>Vibrionaceae</taxon>
        <taxon>Vibrio</taxon>
    </lineage>
</organism>
<protein>
    <submittedName>
        <fullName evidence="1">Uncharacterized protein</fullName>
    </submittedName>
</protein>
<sequence>MPSAQILMTLMDTVTTSRQACVWRVSGGEHSATHDRPHQPSIFSESLLWLAFIPRIKGLLTERCAPIAMEPIAHGDEDENKPLIMEGSAITYCRLF</sequence>
<dbReference type="Proteomes" id="UP001238540">
    <property type="component" value="Unassembled WGS sequence"/>
</dbReference>
<gene>
    <name evidence="1" type="ORF">QWZ16_21440</name>
</gene>
<evidence type="ECO:0000313" key="1">
    <source>
        <dbReference type="EMBL" id="MDN3612162.1"/>
    </source>
</evidence>
<name>A0ABT8BZA8_9VIBR</name>
<keyword evidence="2" id="KW-1185">Reference proteome</keyword>
<evidence type="ECO:0000313" key="2">
    <source>
        <dbReference type="Proteomes" id="UP001238540"/>
    </source>
</evidence>
<accession>A0ABT8BZA8</accession>
<reference evidence="2" key="1">
    <citation type="journal article" date="2019" name="Int. J. Syst. Evol. Microbiol.">
        <title>The Global Catalogue of Microorganisms (GCM) 10K type strain sequencing project: providing services to taxonomists for standard genome sequencing and annotation.</title>
        <authorList>
            <consortium name="The Broad Institute Genomics Platform"/>
            <consortium name="The Broad Institute Genome Sequencing Center for Infectious Disease"/>
            <person name="Wu L."/>
            <person name="Ma J."/>
        </authorList>
    </citation>
    <scope>NUCLEOTIDE SEQUENCE [LARGE SCALE GENOMIC DNA]</scope>
    <source>
        <strain evidence="2">CECT 7398</strain>
    </source>
</reference>
<dbReference type="RefSeq" id="WP_290313350.1">
    <property type="nucleotide sequence ID" value="NZ_JAUFQC010000027.1"/>
</dbReference>
<comment type="caution">
    <text evidence="1">The sequence shown here is derived from an EMBL/GenBank/DDBJ whole genome shotgun (WGS) entry which is preliminary data.</text>
</comment>